<evidence type="ECO:0008006" key="4">
    <source>
        <dbReference type="Google" id="ProtNLM"/>
    </source>
</evidence>
<dbReference type="AlphaFoldDB" id="A0A6N6RJ11"/>
<protein>
    <recommendedName>
        <fullName evidence="4">BamA/TamA family outer membrane protein</fullName>
    </recommendedName>
</protein>
<name>A0A6N6RJ11_9FLAO</name>
<dbReference type="PANTHER" id="PTHR36842">
    <property type="entry name" value="PROTEIN TOLB HOMOLOG"/>
    <property type="match status" value="1"/>
</dbReference>
<dbReference type="RefSeq" id="WP_151667100.1">
    <property type="nucleotide sequence ID" value="NZ_WBVO01000004.1"/>
</dbReference>
<accession>A0A6N6RJ11</accession>
<dbReference type="Proteomes" id="UP000468650">
    <property type="component" value="Unassembled WGS sequence"/>
</dbReference>
<dbReference type="SUPFAM" id="SSF82171">
    <property type="entry name" value="DPP6 N-terminal domain-like"/>
    <property type="match status" value="1"/>
</dbReference>
<sequence length="1079" mass="124447">MSKHLRAFTLLIAVLLCSNAWGQFYYGLHQTFGKNRVEFTRFDWNFYRYDRFDVYHYEDGQYLAQQVARIVTRQMPIIEQALDVPLDERIQIMVFNNLSELKQSNLNASDDESYNTGGVTHFAGTRIFVYFDGDYAHLEYQIREGLAGLALNNLMYGGFTQSIRNSTLLNLPEWFTEGMLAYLAYPYSSDVENYIIDGMTHDKYDHLYALTGYEARAAGHSLWNYIAKTYGENLIKNIVYTTVMERSIDKGLQYNLGVNSEQLLRNWQQYYAQLIPMGFNEEAVEDLELRRSRRDGRLNRPLFSPDGTHIAYVRNRLGKYRVSILDIEENDRTTVLRGGHLIAQNADYSYPLMAWHPNGKILAIITEEEGLTWLYFYNVEEGELEKREFYGFQKVRSITYSQDGRQFLMSAVQRNQSDIFLYTILSKSIKPLTKDGYTDLDPIFVNNDKFIVFRSNRDNDTLQQGLEVFNHPNRFDLFIYRMDKPEDQVLWRLNTPSGLNEIQPRSIGDGYFTYNGSTSDGGAAKTYMVQLDSSIAFVDTITHYDYFIRQAELESPIFGTVNYDINRETQQISRVYMRDDRYRLAVDYFEFPDEFISAVRGEEVAGGAFPTNDPEEVVDARKQGEVDIHNYEFAPEALALIKTRTSVPVQTTSKENLDSLFGEDFPIPQDRIYLLSFIRDEFTVQIDNVFDYPQYQPFTGTPGGGLINTGFNTMFKVGAVDILNDYRMIAGFRTDFQPLPGVSLSPNSELFFGFLDQKSRWNSEISLYRRSQVAFLPDAFANARYLTYEGHYKMDYPLSQVAGFRFSAGYRNQRRIILMDNAATVVPGELDPVSITDYGILKAAFVYDNTRKKGINLYHGTRYKIFTEFYENLSSSNSGMVTLGIDWRNYIPVHREIIWANRFAFGTSFGNELLLHYLGGVDNEFAPAFTNNTPYARDQNYAFQTVVTNMRGFFQNIRNGNSFAVINSELRIPVVKYLINAPIQNDFLANFQVIGFGDIGTAWNGLHPYVEENAINTRTVDRLGYRVVLDTQREPIVGGFGFGLRSRLLGYFCRVDWAWGVEDGAILDRVFYFSISTDF</sequence>
<proteinExistence type="inferred from homology"/>
<dbReference type="Gene3D" id="2.40.160.50">
    <property type="entry name" value="membrane protein fhac: a member of the omp85/tpsb transporter family"/>
    <property type="match status" value="1"/>
</dbReference>
<dbReference type="EMBL" id="WBVO01000004">
    <property type="protein sequence ID" value="KAB2810311.1"/>
    <property type="molecule type" value="Genomic_DNA"/>
</dbReference>
<dbReference type="InterPro" id="IPR011042">
    <property type="entry name" value="6-blade_b-propeller_TolB-like"/>
</dbReference>
<dbReference type="OrthoDB" id="9760276at2"/>
<comment type="caution">
    <text evidence="2">The sequence shown here is derived from an EMBL/GenBank/DDBJ whole genome shotgun (WGS) entry which is preliminary data.</text>
</comment>
<reference evidence="2 3" key="1">
    <citation type="submission" date="2019-09" db="EMBL/GenBank/DDBJ databases">
        <title>Genomes of family Cryomorphaceae.</title>
        <authorList>
            <person name="Bowman J.P."/>
        </authorList>
    </citation>
    <scope>NUCLEOTIDE SEQUENCE [LARGE SCALE GENOMIC DNA]</scope>
    <source>
        <strain evidence="2 3">LMG 25704</strain>
    </source>
</reference>
<comment type="similarity">
    <text evidence="1">Belongs to the TolB family.</text>
</comment>
<dbReference type="PANTHER" id="PTHR36842:SF1">
    <property type="entry name" value="PROTEIN TOLB"/>
    <property type="match status" value="1"/>
</dbReference>
<evidence type="ECO:0000313" key="3">
    <source>
        <dbReference type="Proteomes" id="UP000468650"/>
    </source>
</evidence>
<organism evidence="2 3">
    <name type="scientific">Phaeocystidibacter luteus</name>
    <dbReference type="NCBI Taxonomy" id="911197"/>
    <lineage>
        <taxon>Bacteria</taxon>
        <taxon>Pseudomonadati</taxon>
        <taxon>Bacteroidota</taxon>
        <taxon>Flavobacteriia</taxon>
        <taxon>Flavobacteriales</taxon>
        <taxon>Phaeocystidibacteraceae</taxon>
        <taxon>Phaeocystidibacter</taxon>
    </lineage>
</organism>
<dbReference type="InterPro" id="IPR011659">
    <property type="entry name" value="WD40"/>
</dbReference>
<dbReference type="Gene3D" id="2.120.10.30">
    <property type="entry name" value="TolB, C-terminal domain"/>
    <property type="match status" value="1"/>
</dbReference>
<evidence type="ECO:0000256" key="1">
    <source>
        <dbReference type="ARBA" id="ARBA00009820"/>
    </source>
</evidence>
<keyword evidence="3" id="KW-1185">Reference proteome</keyword>
<gene>
    <name evidence="2" type="ORF">F8C67_06915</name>
</gene>
<evidence type="ECO:0000313" key="2">
    <source>
        <dbReference type="EMBL" id="KAB2810311.1"/>
    </source>
</evidence>
<dbReference type="Pfam" id="PF07676">
    <property type="entry name" value="PD40"/>
    <property type="match status" value="1"/>
</dbReference>